<organism evidence="1 2">
    <name type="scientific">Pholiota conissans</name>
    <dbReference type="NCBI Taxonomy" id="109636"/>
    <lineage>
        <taxon>Eukaryota</taxon>
        <taxon>Fungi</taxon>
        <taxon>Dikarya</taxon>
        <taxon>Basidiomycota</taxon>
        <taxon>Agaricomycotina</taxon>
        <taxon>Agaricomycetes</taxon>
        <taxon>Agaricomycetidae</taxon>
        <taxon>Agaricales</taxon>
        <taxon>Agaricineae</taxon>
        <taxon>Strophariaceae</taxon>
        <taxon>Pholiota</taxon>
    </lineage>
</organism>
<proteinExistence type="predicted"/>
<sequence>MLNHCKRKILRSSIGMKCAMIMRRGEVKRVRLGRDVDWSIIVYNREIRVRVVFRISLRFESISKRWFTLKQSGRTDVLCCAPKICASMLLYSTLRSRARWGCMVHDQLMSCSPRAPASYSFLGFSRLVVVLSATSGAPLWS</sequence>
<evidence type="ECO:0000313" key="1">
    <source>
        <dbReference type="EMBL" id="KAF9470732.1"/>
    </source>
</evidence>
<dbReference type="EMBL" id="MU155865">
    <property type="protein sequence ID" value="KAF9470732.1"/>
    <property type="molecule type" value="Genomic_DNA"/>
</dbReference>
<dbReference type="Proteomes" id="UP000807469">
    <property type="component" value="Unassembled WGS sequence"/>
</dbReference>
<evidence type="ECO:0000313" key="2">
    <source>
        <dbReference type="Proteomes" id="UP000807469"/>
    </source>
</evidence>
<comment type="caution">
    <text evidence="1">The sequence shown here is derived from an EMBL/GenBank/DDBJ whole genome shotgun (WGS) entry which is preliminary data.</text>
</comment>
<accession>A0A9P5YIY7</accession>
<dbReference type="AlphaFoldDB" id="A0A9P5YIY7"/>
<gene>
    <name evidence="1" type="ORF">BDN70DRAFT_657148</name>
</gene>
<keyword evidence="2" id="KW-1185">Reference proteome</keyword>
<name>A0A9P5YIY7_9AGAR</name>
<protein>
    <submittedName>
        <fullName evidence="1">Uncharacterized protein</fullName>
    </submittedName>
</protein>
<reference evidence="1" key="1">
    <citation type="submission" date="2020-11" db="EMBL/GenBank/DDBJ databases">
        <authorList>
            <consortium name="DOE Joint Genome Institute"/>
            <person name="Ahrendt S."/>
            <person name="Riley R."/>
            <person name="Andreopoulos W."/>
            <person name="Labutti K."/>
            <person name="Pangilinan J."/>
            <person name="Ruiz-Duenas F.J."/>
            <person name="Barrasa J.M."/>
            <person name="Sanchez-Garcia M."/>
            <person name="Camarero S."/>
            <person name="Miyauchi S."/>
            <person name="Serrano A."/>
            <person name="Linde D."/>
            <person name="Babiker R."/>
            <person name="Drula E."/>
            <person name="Ayuso-Fernandez I."/>
            <person name="Pacheco R."/>
            <person name="Padilla G."/>
            <person name="Ferreira P."/>
            <person name="Barriuso J."/>
            <person name="Kellner H."/>
            <person name="Castanera R."/>
            <person name="Alfaro M."/>
            <person name="Ramirez L."/>
            <person name="Pisabarro A.G."/>
            <person name="Kuo A."/>
            <person name="Tritt A."/>
            <person name="Lipzen A."/>
            <person name="He G."/>
            <person name="Yan M."/>
            <person name="Ng V."/>
            <person name="Cullen D."/>
            <person name="Martin F."/>
            <person name="Rosso M.-N."/>
            <person name="Henrissat B."/>
            <person name="Hibbett D."/>
            <person name="Martinez A.T."/>
            <person name="Grigoriev I.V."/>
        </authorList>
    </citation>
    <scope>NUCLEOTIDE SEQUENCE</scope>
    <source>
        <strain evidence="1">CIRM-BRFM 674</strain>
    </source>
</reference>